<evidence type="ECO:0000313" key="3">
    <source>
        <dbReference type="Proteomes" id="UP000000265"/>
    </source>
</evidence>
<reference evidence="2 3" key="2">
    <citation type="submission" date="2006-09" db="EMBL/GenBank/DDBJ databases">
        <authorList>
            <consortium name="The Klebsiella pneumonia Genome Sequencing Project"/>
            <person name="McClelland M."/>
            <person name="Sanderson E.K."/>
            <person name="Spieth J."/>
            <person name="Clifton W.S."/>
            <person name="Latreille P."/>
            <person name="Sabo A."/>
            <person name="Pepin K."/>
            <person name="Bhonagiri V."/>
            <person name="Porwollik S."/>
            <person name="Ali J."/>
            <person name="Wilson R.K."/>
        </authorList>
    </citation>
    <scope>NUCLEOTIDE SEQUENCE [LARGE SCALE GENOMIC DNA]</scope>
    <source>
        <strain evidence="3">ATCC 700721 / MGH 78578</strain>
    </source>
</reference>
<dbReference type="RefSeq" id="WP_015959023.1">
    <property type="nucleotide sequence ID" value="NC_009648.1"/>
</dbReference>
<organism evidence="2 3">
    <name type="scientific">Klebsiella pneumoniae subsp. pneumoniae (strain ATCC 700721 / MGH 78578)</name>
    <dbReference type="NCBI Taxonomy" id="272620"/>
    <lineage>
        <taxon>Bacteria</taxon>
        <taxon>Pseudomonadati</taxon>
        <taxon>Pseudomonadota</taxon>
        <taxon>Gammaproteobacteria</taxon>
        <taxon>Enterobacterales</taxon>
        <taxon>Enterobacteriaceae</taxon>
        <taxon>Klebsiella/Raoultella group</taxon>
        <taxon>Klebsiella</taxon>
        <taxon>Klebsiella pneumoniae complex</taxon>
    </lineage>
</organism>
<evidence type="ECO:0000256" key="1">
    <source>
        <dbReference type="SAM" id="Phobius"/>
    </source>
</evidence>
<keyword evidence="1" id="KW-0472">Membrane</keyword>
<dbReference type="DNASU" id="5340381"/>
<keyword evidence="1" id="KW-1133">Transmembrane helix</keyword>
<gene>
    <name evidence="2" type="ORF">KPN_04884</name>
</gene>
<name>A6TE77_KLEP7</name>
<dbReference type="KEGG" id="kpn:KPN_04884"/>
<proteinExistence type="predicted"/>
<dbReference type="PaxDb" id="272620-KPN_04884"/>
<keyword evidence="1" id="KW-0812">Transmembrane</keyword>
<evidence type="ECO:0000313" key="2">
    <source>
        <dbReference type="EMBL" id="ABR80227.1"/>
    </source>
</evidence>
<dbReference type="HOGENOM" id="CLU_1324691_0_0_6"/>
<sequence length="219" mass="24759">MRKLKAVWTWGYHMNLKFFGIIILSALMFVLGFFLGGFNWGWADKNHAGEVALWSMLGGWLSAIATLLAVLVSLYMAYQATQNENEKIRVTHGISVDVTHGKGVNCNLIIQNMRNMTVNITGVFFSLGGTSARCSLDKVIGHRDITLSYKGEMKSVKFTIDSGVAWWSTYALFDMNKNIDFKKGKLFITTNLNTYEFDLPKAYLKAFEDAYSRYQATIK</sequence>
<reference evidence="2 3" key="1">
    <citation type="journal article" date="2001" name="Nature">
        <title>Complete genome sequence of Salmonella enterica serovar Typhimurium LT2.</title>
        <authorList>
            <person name="McClelland M."/>
            <person name="Sanderson K.E."/>
            <person name="Spieth J."/>
            <person name="Clifton S.W."/>
            <person name="Latreille P."/>
            <person name="Courtney L."/>
            <person name="Porwollik S."/>
            <person name="Ali J."/>
            <person name="Dante M."/>
            <person name="Du F."/>
            <person name="Hou S."/>
            <person name="Layman D."/>
            <person name="Leonard S."/>
            <person name="Nguyen C."/>
            <person name="Scott K."/>
            <person name="Holmes A."/>
            <person name="Grewal N."/>
            <person name="Mulvaney E."/>
            <person name="Ryan E."/>
            <person name="Sun H."/>
            <person name="Florea L."/>
            <person name="Miller W."/>
            <person name="Stoneking T."/>
            <person name="Nhan M."/>
            <person name="Waterston R."/>
            <person name="Wilson R.K."/>
        </authorList>
    </citation>
    <scope>NUCLEOTIDE SEQUENCE [LARGE SCALE GENOMIC DNA]</scope>
    <source>
        <strain evidence="3">ATCC 700721 / MGH 78578</strain>
    </source>
</reference>
<dbReference type="Proteomes" id="UP000000265">
    <property type="component" value="Chromosome"/>
</dbReference>
<accession>A6TE77</accession>
<feature type="transmembrane region" description="Helical" evidence="1">
    <location>
        <begin position="54"/>
        <end position="78"/>
    </location>
</feature>
<dbReference type="EnsemblBacteria" id="ABR80227">
    <property type="protein sequence ID" value="ABR80227"/>
    <property type="gene ID" value="KPN_04884"/>
</dbReference>
<protein>
    <submittedName>
        <fullName evidence="2">Prophage protein</fullName>
    </submittedName>
</protein>
<feature type="transmembrane region" description="Helical" evidence="1">
    <location>
        <begin position="21"/>
        <end position="42"/>
    </location>
</feature>
<dbReference type="AlphaFoldDB" id="A6TE77"/>
<dbReference type="STRING" id="272620.KPN_04884"/>
<dbReference type="EMBL" id="CP000647">
    <property type="protein sequence ID" value="ABR80227.1"/>
    <property type="molecule type" value="Genomic_DNA"/>
</dbReference>